<comment type="caution">
    <text evidence="3">The sequence shown here is derived from an EMBL/GenBank/DDBJ whole genome shotgun (WGS) entry which is preliminary data.</text>
</comment>
<feature type="domain" description="Acyltransferase 3" evidence="2">
    <location>
        <begin position="30"/>
        <end position="120"/>
    </location>
</feature>
<keyword evidence="1" id="KW-0812">Transmembrane</keyword>
<dbReference type="InterPro" id="IPR002656">
    <property type="entry name" value="Acyl_transf_3_dom"/>
</dbReference>
<evidence type="ECO:0000256" key="1">
    <source>
        <dbReference type="SAM" id="Phobius"/>
    </source>
</evidence>
<evidence type="ECO:0000313" key="4">
    <source>
        <dbReference type="Proteomes" id="UP000631421"/>
    </source>
</evidence>
<gene>
    <name evidence="3" type="ORF">H6F44_22210</name>
</gene>
<reference evidence="3" key="2">
    <citation type="submission" date="2020-08" db="EMBL/GenBank/DDBJ databases">
        <authorList>
            <person name="Chen M."/>
            <person name="Teng W."/>
            <person name="Zhao L."/>
            <person name="Hu C."/>
            <person name="Zhou Y."/>
            <person name="Han B."/>
            <person name="Song L."/>
            <person name="Shu W."/>
        </authorList>
    </citation>
    <scope>NUCLEOTIDE SEQUENCE</scope>
    <source>
        <strain evidence="3">FACHB-1277</strain>
    </source>
</reference>
<sequence>MTTTAQIETEQIETDSKTDYNLEKNARYNSNLEGIRGLAALSVSSFHVLGLKNFLDPTYHPNIYFGYLQAAHSFVLVFFVLSGYVIGLTTTKDYSNQELGSYIKRRAVRILPIYLIAISLGVLAEPSDKLSLVIGNLLFLQNFDKYFDVSLHPIAGDAAVWSLNYEVLYQKC</sequence>
<dbReference type="GO" id="GO:0016747">
    <property type="term" value="F:acyltransferase activity, transferring groups other than amino-acyl groups"/>
    <property type="evidence" value="ECO:0007669"/>
    <property type="project" value="InterPro"/>
</dbReference>
<dbReference type="InterPro" id="IPR050879">
    <property type="entry name" value="Acyltransferase_3"/>
</dbReference>
<dbReference type="EMBL" id="JACJPY010000154">
    <property type="protein sequence ID" value="MBD2152804.1"/>
    <property type="molecule type" value="Genomic_DNA"/>
</dbReference>
<feature type="transmembrane region" description="Helical" evidence="1">
    <location>
        <begin position="107"/>
        <end position="124"/>
    </location>
</feature>
<keyword evidence="4" id="KW-1185">Reference proteome</keyword>
<proteinExistence type="predicted"/>
<keyword evidence="3" id="KW-0012">Acyltransferase</keyword>
<keyword evidence="1" id="KW-0472">Membrane</keyword>
<dbReference type="AlphaFoldDB" id="A0A926UXD9"/>
<dbReference type="Pfam" id="PF01757">
    <property type="entry name" value="Acyl_transf_3"/>
    <property type="match status" value="1"/>
</dbReference>
<dbReference type="Proteomes" id="UP000631421">
    <property type="component" value="Unassembled WGS sequence"/>
</dbReference>
<evidence type="ECO:0000313" key="3">
    <source>
        <dbReference type="EMBL" id="MBD2152804.1"/>
    </source>
</evidence>
<keyword evidence="3" id="KW-0808">Transferase</keyword>
<evidence type="ECO:0000259" key="2">
    <source>
        <dbReference type="Pfam" id="PF01757"/>
    </source>
</evidence>
<protein>
    <submittedName>
        <fullName evidence="3">Acyltransferase</fullName>
    </submittedName>
</protein>
<name>A0A926UXD9_9CYAN</name>
<keyword evidence="1" id="KW-1133">Transmembrane helix</keyword>
<organism evidence="3 4">
    <name type="scientific">Pseudanabaena cinerea FACHB-1277</name>
    <dbReference type="NCBI Taxonomy" id="2949581"/>
    <lineage>
        <taxon>Bacteria</taxon>
        <taxon>Bacillati</taxon>
        <taxon>Cyanobacteriota</taxon>
        <taxon>Cyanophyceae</taxon>
        <taxon>Pseudanabaenales</taxon>
        <taxon>Pseudanabaenaceae</taxon>
        <taxon>Pseudanabaena</taxon>
        <taxon>Pseudanabaena cinerea</taxon>
    </lineage>
</organism>
<reference evidence="3" key="1">
    <citation type="journal article" date="2015" name="ISME J.">
        <title>Draft Genome Sequence of Streptomyces incarnatus NRRL8089, which Produces the Nucleoside Antibiotic Sinefungin.</title>
        <authorList>
            <person name="Oshima K."/>
            <person name="Hattori M."/>
            <person name="Shimizu H."/>
            <person name="Fukuda K."/>
            <person name="Nemoto M."/>
            <person name="Inagaki K."/>
            <person name="Tamura T."/>
        </authorList>
    </citation>
    <scope>NUCLEOTIDE SEQUENCE</scope>
    <source>
        <strain evidence="3">FACHB-1277</strain>
    </source>
</reference>
<dbReference type="RefSeq" id="WP_190353262.1">
    <property type="nucleotide sequence ID" value="NZ_JACJPY010000154.1"/>
</dbReference>
<feature type="transmembrane region" description="Helical" evidence="1">
    <location>
        <begin position="64"/>
        <end position="86"/>
    </location>
</feature>
<accession>A0A926UXD9</accession>
<dbReference type="PANTHER" id="PTHR23028">
    <property type="entry name" value="ACETYLTRANSFERASE"/>
    <property type="match status" value="1"/>
</dbReference>